<dbReference type="PANTHER" id="PTHR43294:SF21">
    <property type="entry name" value="CATION TRANSPORTING ATPASE"/>
    <property type="match status" value="1"/>
</dbReference>
<evidence type="ECO:0000259" key="13">
    <source>
        <dbReference type="SMART" id="SM00831"/>
    </source>
</evidence>
<name>A0ABP8EF39_9MICO</name>
<evidence type="ECO:0000256" key="3">
    <source>
        <dbReference type="ARBA" id="ARBA00022475"/>
    </source>
</evidence>
<dbReference type="CDD" id="cd02080">
    <property type="entry name" value="P-type_ATPase_cation"/>
    <property type="match status" value="1"/>
</dbReference>
<reference evidence="15" key="1">
    <citation type="journal article" date="2019" name="Int. J. Syst. Evol. Microbiol.">
        <title>The Global Catalogue of Microorganisms (GCM) 10K type strain sequencing project: providing services to taxonomists for standard genome sequencing and annotation.</title>
        <authorList>
            <consortium name="The Broad Institute Genomics Platform"/>
            <consortium name="The Broad Institute Genome Sequencing Center for Infectious Disease"/>
            <person name="Wu L."/>
            <person name="Ma J."/>
        </authorList>
    </citation>
    <scope>NUCLEOTIDE SEQUENCE [LARGE SCALE GENOMIC DNA]</scope>
    <source>
        <strain evidence="15">JCM 17458</strain>
    </source>
</reference>
<dbReference type="Proteomes" id="UP001501586">
    <property type="component" value="Unassembled WGS sequence"/>
</dbReference>
<organism evidence="14 15">
    <name type="scientific">Brevibacterium daeguense</name>
    <dbReference type="NCBI Taxonomy" id="909936"/>
    <lineage>
        <taxon>Bacteria</taxon>
        <taxon>Bacillati</taxon>
        <taxon>Actinomycetota</taxon>
        <taxon>Actinomycetes</taxon>
        <taxon>Micrococcales</taxon>
        <taxon>Brevibacteriaceae</taxon>
        <taxon>Brevibacterium</taxon>
    </lineage>
</organism>
<feature type="transmembrane region" description="Helical" evidence="12">
    <location>
        <begin position="74"/>
        <end position="107"/>
    </location>
</feature>
<dbReference type="InterPro" id="IPR004014">
    <property type="entry name" value="ATPase_P-typ_cation-transptr_N"/>
</dbReference>
<dbReference type="SFLD" id="SFLDS00003">
    <property type="entry name" value="Haloacid_Dehalogenase"/>
    <property type="match status" value="1"/>
</dbReference>
<dbReference type="Pfam" id="PF08282">
    <property type="entry name" value="Hydrolase_3"/>
    <property type="match status" value="1"/>
</dbReference>
<proteinExistence type="inferred from homology"/>
<evidence type="ECO:0000256" key="7">
    <source>
        <dbReference type="ARBA" id="ARBA00022967"/>
    </source>
</evidence>
<dbReference type="InterPro" id="IPR023298">
    <property type="entry name" value="ATPase_P-typ_TM_dom_sf"/>
</dbReference>
<feature type="transmembrane region" description="Helical" evidence="12">
    <location>
        <begin position="779"/>
        <end position="802"/>
    </location>
</feature>
<dbReference type="InterPro" id="IPR044492">
    <property type="entry name" value="P_typ_ATPase_HD_dom"/>
</dbReference>
<feature type="transmembrane region" description="Helical" evidence="12">
    <location>
        <begin position="741"/>
        <end position="759"/>
    </location>
</feature>
<evidence type="ECO:0000256" key="5">
    <source>
        <dbReference type="ARBA" id="ARBA00022741"/>
    </source>
</evidence>
<comment type="catalytic activity">
    <reaction evidence="10">
        <text>ATP + H2O = ADP + phosphate + H(+)</text>
        <dbReference type="Rhea" id="RHEA:13065"/>
        <dbReference type="ChEBI" id="CHEBI:15377"/>
        <dbReference type="ChEBI" id="CHEBI:15378"/>
        <dbReference type="ChEBI" id="CHEBI:30616"/>
        <dbReference type="ChEBI" id="CHEBI:43474"/>
        <dbReference type="ChEBI" id="CHEBI:456216"/>
    </reaction>
</comment>
<dbReference type="Gene3D" id="1.20.1110.10">
    <property type="entry name" value="Calcium-transporting ATPase, transmembrane domain"/>
    <property type="match status" value="1"/>
</dbReference>
<dbReference type="NCBIfam" id="TIGR01494">
    <property type="entry name" value="ATPase_P-type"/>
    <property type="match status" value="2"/>
</dbReference>
<dbReference type="PANTHER" id="PTHR43294">
    <property type="entry name" value="SODIUM/POTASSIUM-TRANSPORTING ATPASE SUBUNIT ALPHA"/>
    <property type="match status" value="1"/>
</dbReference>
<dbReference type="Pfam" id="PF00122">
    <property type="entry name" value="E1-E2_ATPase"/>
    <property type="match status" value="1"/>
</dbReference>
<feature type="transmembrane region" description="Helical" evidence="12">
    <location>
        <begin position="884"/>
        <end position="903"/>
    </location>
</feature>
<evidence type="ECO:0000256" key="12">
    <source>
        <dbReference type="SAM" id="Phobius"/>
    </source>
</evidence>
<dbReference type="InterPro" id="IPR023299">
    <property type="entry name" value="ATPase_P-typ_cyto_dom_N"/>
</dbReference>
<keyword evidence="9 12" id="KW-0472">Membrane</keyword>
<dbReference type="SUPFAM" id="SSF81660">
    <property type="entry name" value="Metal cation-transporting ATPase, ATP-binding domain N"/>
    <property type="match status" value="1"/>
</dbReference>
<dbReference type="SUPFAM" id="SSF81653">
    <property type="entry name" value="Calcium ATPase, transduction domain A"/>
    <property type="match status" value="1"/>
</dbReference>
<evidence type="ECO:0000256" key="10">
    <source>
        <dbReference type="ARBA" id="ARBA00049360"/>
    </source>
</evidence>
<sequence>MTQTPSPTSDEAVAFPNPHAGDPEAALQALDTSDQGLSSDEAARRLDRHGPNALPAGKQESALTRLLRQFRDPMIYVLLGAAVFTAVLGEVVDTIVILAVVIVNAVIGYVQEGKAANALEGIRSMLSLNAQVKRDDGWTTVPAEDLVPGDIVRLNAGDKVPADVRLLDETNLTAEEAALTGESVPVEKDPAAVEADAGIGDRSSMAFSGTTVASGSGKGVVVGTGLQTEIGHITRMLGEVESLETPLTRQMTSFSKKLSLVVVVAAILMFGIGWLLYEYSLGELTLSAIGFAVAAIPEGLPAVLTITLALGVQKMAQHNSITRRMNSVETLGSVTVICSDKTGTLTRNEMTVRAVVTPAGDYEVTGTGYAPEGEILLAGRPTAIDEHTDLRMLAEVAARTNESTVAQQDGEWVLSGEPTDGGLRTFALKAGIEGHDESRVAVVPFDSKYKYMATLDRTADGLVLHLKGAPDRLLDRCAYQGADLDSSEALDRERWERTIDELSGRGLRVLAAAARRADQTILDERTDDDERESLITPEDVDAGGFVFLGLYGIIDPPRAEAIDAIRECHDAGIRVIMITGDHAGTATAIGREMNIAGDGAAVVGAELEEASDDDMRRIAAEHTIFARTSPEHKLRLVTALQEEGQVVAMTGDGVNDAPALKRADIGVAMGIKGTEATKEAADVVLADDNFATIARAVGMGRTIYDNLRKAIVYILPTNGAQGLVILVSVLLGFTLPLTPVQVLWVNTITAVTLALALAFEPAEPDIMQRPPRSPGESILPLAGVIRIIYVSLLLGAVTIGVFLVGQGAGVPTEISRTTAVNTLVVGQIFYLLASRFTRTSSFRKELFTTNPISWICIAVMLVLQLGFVYLPFMQVAFASGSVNLAGWLVPIAAGVLVFLVVEIDKALRRRQGR</sequence>
<dbReference type="InterPro" id="IPR023214">
    <property type="entry name" value="HAD_sf"/>
</dbReference>
<comment type="subcellular location">
    <subcellularLocation>
        <location evidence="1">Cell membrane</location>
        <topology evidence="1">Multi-pass membrane protein</topology>
    </subcellularLocation>
</comment>
<keyword evidence="4 12" id="KW-0812">Transmembrane</keyword>
<gene>
    <name evidence="14" type="ORF">GCM10022261_00110</name>
</gene>
<keyword evidence="7" id="KW-1278">Translocase</keyword>
<dbReference type="Gene3D" id="2.70.150.10">
    <property type="entry name" value="Calcium-transporting ATPase, cytoplasmic transduction domain A"/>
    <property type="match status" value="1"/>
</dbReference>
<comment type="caution">
    <text evidence="14">The sequence shown here is derived from an EMBL/GenBank/DDBJ whole genome shotgun (WGS) entry which is preliminary data.</text>
</comment>
<dbReference type="SFLD" id="SFLDF00027">
    <property type="entry name" value="p-type_atpase"/>
    <property type="match status" value="1"/>
</dbReference>
<feature type="region of interest" description="Disordered" evidence="11">
    <location>
        <begin position="1"/>
        <end position="38"/>
    </location>
</feature>
<evidence type="ECO:0000256" key="6">
    <source>
        <dbReference type="ARBA" id="ARBA00022840"/>
    </source>
</evidence>
<comment type="similarity">
    <text evidence="2">Belongs to the cation transport ATPase (P-type) (TC 3.A.3) family. Type IIA subfamily.</text>
</comment>
<accession>A0ABP8EF39</accession>
<feature type="transmembrane region" description="Helical" evidence="12">
    <location>
        <begin position="852"/>
        <end position="872"/>
    </location>
</feature>
<dbReference type="SMART" id="SM00831">
    <property type="entry name" value="Cation_ATPase_N"/>
    <property type="match status" value="1"/>
</dbReference>
<dbReference type="InterPro" id="IPR036412">
    <property type="entry name" value="HAD-like_sf"/>
</dbReference>
<dbReference type="Pfam" id="PF00689">
    <property type="entry name" value="Cation_ATPase_C"/>
    <property type="match status" value="1"/>
</dbReference>
<keyword evidence="8 12" id="KW-1133">Transmembrane helix</keyword>
<feature type="domain" description="Cation-transporting P-type ATPase N-terminal" evidence="13">
    <location>
        <begin position="17"/>
        <end position="90"/>
    </location>
</feature>
<evidence type="ECO:0000256" key="1">
    <source>
        <dbReference type="ARBA" id="ARBA00004651"/>
    </source>
</evidence>
<dbReference type="SUPFAM" id="SSF81665">
    <property type="entry name" value="Calcium ATPase, transmembrane domain M"/>
    <property type="match status" value="1"/>
</dbReference>
<protein>
    <submittedName>
        <fullName evidence="14">Cation-transporting P-type ATPase</fullName>
    </submittedName>
</protein>
<evidence type="ECO:0000313" key="15">
    <source>
        <dbReference type="Proteomes" id="UP001501586"/>
    </source>
</evidence>
<dbReference type="InterPro" id="IPR008250">
    <property type="entry name" value="ATPase_P-typ_transduc_dom_A_sf"/>
</dbReference>
<feature type="transmembrane region" description="Helical" evidence="12">
    <location>
        <begin position="258"/>
        <end position="277"/>
    </location>
</feature>
<dbReference type="Pfam" id="PF00690">
    <property type="entry name" value="Cation_ATPase_N"/>
    <property type="match status" value="1"/>
</dbReference>
<dbReference type="Gene3D" id="3.40.1110.10">
    <property type="entry name" value="Calcium-transporting ATPase, cytoplasmic domain N"/>
    <property type="match status" value="1"/>
</dbReference>
<feature type="transmembrane region" description="Helical" evidence="12">
    <location>
        <begin position="710"/>
        <end position="735"/>
    </location>
</feature>
<dbReference type="InterPro" id="IPR001757">
    <property type="entry name" value="P_typ_ATPase"/>
</dbReference>
<dbReference type="InterPro" id="IPR059000">
    <property type="entry name" value="ATPase_P-type_domA"/>
</dbReference>
<dbReference type="SUPFAM" id="SSF56784">
    <property type="entry name" value="HAD-like"/>
    <property type="match status" value="1"/>
</dbReference>
<evidence type="ECO:0000256" key="8">
    <source>
        <dbReference type="ARBA" id="ARBA00022989"/>
    </source>
</evidence>
<evidence type="ECO:0000256" key="2">
    <source>
        <dbReference type="ARBA" id="ARBA00005675"/>
    </source>
</evidence>
<dbReference type="RefSeq" id="WP_236866694.1">
    <property type="nucleotide sequence ID" value="NZ_BAABAZ010000001.1"/>
</dbReference>
<dbReference type="Gene3D" id="3.40.50.1000">
    <property type="entry name" value="HAD superfamily/HAD-like"/>
    <property type="match status" value="1"/>
</dbReference>
<evidence type="ECO:0000256" key="9">
    <source>
        <dbReference type="ARBA" id="ARBA00023136"/>
    </source>
</evidence>
<dbReference type="PRINTS" id="PR00121">
    <property type="entry name" value="NAKATPASE"/>
</dbReference>
<dbReference type="InterPro" id="IPR006068">
    <property type="entry name" value="ATPase_P-typ_cation-transptr_C"/>
</dbReference>
<keyword evidence="3" id="KW-1003">Cell membrane</keyword>
<keyword evidence="5" id="KW-0547">Nucleotide-binding</keyword>
<feature type="transmembrane region" description="Helical" evidence="12">
    <location>
        <begin position="289"/>
        <end position="312"/>
    </location>
</feature>
<keyword evidence="6" id="KW-0067">ATP-binding</keyword>
<dbReference type="PRINTS" id="PR00119">
    <property type="entry name" value="CATATPASE"/>
</dbReference>
<dbReference type="Pfam" id="PF13246">
    <property type="entry name" value="Cation_ATPase"/>
    <property type="match status" value="1"/>
</dbReference>
<evidence type="ECO:0000256" key="11">
    <source>
        <dbReference type="SAM" id="MobiDB-lite"/>
    </source>
</evidence>
<feature type="transmembrane region" description="Helical" evidence="12">
    <location>
        <begin position="814"/>
        <end position="832"/>
    </location>
</feature>
<dbReference type="PROSITE" id="PS00154">
    <property type="entry name" value="ATPASE_E1_E2"/>
    <property type="match status" value="1"/>
</dbReference>
<dbReference type="InterPro" id="IPR050510">
    <property type="entry name" value="Cation_transp_ATPase_P-type"/>
</dbReference>
<dbReference type="EMBL" id="BAABAZ010000001">
    <property type="protein sequence ID" value="GAA4282480.1"/>
    <property type="molecule type" value="Genomic_DNA"/>
</dbReference>
<dbReference type="InterPro" id="IPR018303">
    <property type="entry name" value="ATPase_P-typ_P_site"/>
</dbReference>
<keyword evidence="15" id="KW-1185">Reference proteome</keyword>
<evidence type="ECO:0000313" key="14">
    <source>
        <dbReference type="EMBL" id="GAA4282480.1"/>
    </source>
</evidence>
<evidence type="ECO:0000256" key="4">
    <source>
        <dbReference type="ARBA" id="ARBA00022692"/>
    </source>
</evidence>
<dbReference type="SFLD" id="SFLDG00002">
    <property type="entry name" value="C1.7:_P-type_atpase_like"/>
    <property type="match status" value="1"/>
</dbReference>